<reference evidence="11" key="1">
    <citation type="submission" date="2020-08" db="EMBL/GenBank/DDBJ databases">
        <title>Genome public.</title>
        <authorList>
            <person name="Liu C."/>
            <person name="Sun Q."/>
        </authorList>
    </citation>
    <scope>NUCLEOTIDE SEQUENCE</scope>
    <source>
        <strain evidence="11">NSJ-12</strain>
    </source>
</reference>
<dbReference type="PANTHER" id="PTHR11693:SF22">
    <property type="entry name" value="ATP SYNTHASE SUBUNIT GAMMA, MITOCHONDRIAL"/>
    <property type="match status" value="1"/>
</dbReference>
<dbReference type="AlphaFoldDB" id="A0A926IDL9"/>
<dbReference type="GO" id="GO:0046933">
    <property type="term" value="F:proton-transporting ATP synthase activity, rotational mechanism"/>
    <property type="evidence" value="ECO:0007669"/>
    <property type="project" value="UniProtKB-UniRule"/>
</dbReference>
<keyword evidence="12" id="KW-1185">Reference proteome</keyword>
<dbReference type="SUPFAM" id="SSF52943">
    <property type="entry name" value="ATP synthase (F1-ATPase), gamma subunit"/>
    <property type="match status" value="1"/>
</dbReference>
<dbReference type="Gene3D" id="1.10.287.80">
    <property type="entry name" value="ATP synthase, gamma subunit, helix hairpin domain"/>
    <property type="match status" value="1"/>
</dbReference>
<gene>
    <name evidence="10 11" type="primary">atpG</name>
    <name evidence="11" type="ORF">H8718_04005</name>
</gene>
<dbReference type="HAMAP" id="MF_00815">
    <property type="entry name" value="ATP_synth_gamma_bact"/>
    <property type="match status" value="1"/>
</dbReference>
<dbReference type="Proteomes" id="UP000655830">
    <property type="component" value="Unassembled WGS sequence"/>
</dbReference>
<keyword evidence="6 10" id="KW-0406">Ion transport</keyword>
<sequence length="286" mass="31289">MASLQAIKGRIKSVSSTKQITNAMNLVATAKLTKAKESALKSRPFFTEVQKVIKSIAKNSENLNSPLLKQNGSSNKGYVILAADRGLAGGYNANVGKLVMNHITNKDEARLITVGKKSREFFRARHFDIQKEITGISADPTYNDAKEIAHYVIDLFNKGEVGEVYLAYTAFKSTIQQEPTMIRLLPVDISEIEEPETEGPKDLLIYDPSPEAVLDYLMPRYVTDVIFGGLVESSASEQGARMTAMDSATENANEMIAKLEIESNRARQAAITQELTEIVAGAGALK</sequence>
<accession>A0A926IDL9</accession>
<evidence type="ECO:0000256" key="9">
    <source>
        <dbReference type="ARBA" id="ARBA00023310"/>
    </source>
</evidence>
<dbReference type="Gene3D" id="3.40.1380.10">
    <property type="match status" value="1"/>
</dbReference>
<dbReference type="GO" id="GO:0042777">
    <property type="term" value="P:proton motive force-driven plasma membrane ATP synthesis"/>
    <property type="evidence" value="ECO:0007669"/>
    <property type="project" value="UniProtKB-UniRule"/>
</dbReference>
<evidence type="ECO:0000256" key="1">
    <source>
        <dbReference type="ARBA" id="ARBA00003456"/>
    </source>
</evidence>
<comment type="function">
    <text evidence="1 10">Produces ATP from ADP in the presence of a proton gradient across the membrane. The gamma chain is believed to be important in regulating ATPase activity and the flow of protons through the CF(0) complex.</text>
</comment>
<dbReference type="InterPro" id="IPR023632">
    <property type="entry name" value="ATP_synth_F1_gsu_CS"/>
</dbReference>
<name>A0A926IDL9_9FIRM</name>
<protein>
    <recommendedName>
        <fullName evidence="10">ATP synthase gamma chain</fullName>
    </recommendedName>
    <alternativeName>
        <fullName evidence="10">ATP synthase F1 sector gamma subunit</fullName>
    </alternativeName>
    <alternativeName>
        <fullName evidence="10">F-ATPase gamma subunit</fullName>
    </alternativeName>
</protein>
<keyword evidence="4 10" id="KW-0813">Transport</keyword>
<evidence type="ECO:0000256" key="2">
    <source>
        <dbReference type="ARBA" id="ARBA00004170"/>
    </source>
</evidence>
<comment type="subcellular location">
    <subcellularLocation>
        <location evidence="10">Cell membrane</location>
        <topology evidence="10">Peripheral membrane protein</topology>
    </subcellularLocation>
    <subcellularLocation>
        <location evidence="2">Membrane</location>
        <topology evidence="2">Peripheral membrane protein</topology>
    </subcellularLocation>
</comment>
<proteinExistence type="inferred from homology"/>
<keyword evidence="9 10" id="KW-0066">ATP synthesis</keyword>
<dbReference type="PANTHER" id="PTHR11693">
    <property type="entry name" value="ATP SYNTHASE GAMMA CHAIN"/>
    <property type="match status" value="1"/>
</dbReference>
<evidence type="ECO:0000256" key="5">
    <source>
        <dbReference type="ARBA" id="ARBA00022781"/>
    </source>
</evidence>
<dbReference type="GO" id="GO:0005524">
    <property type="term" value="F:ATP binding"/>
    <property type="evidence" value="ECO:0007669"/>
    <property type="project" value="UniProtKB-UniRule"/>
</dbReference>
<evidence type="ECO:0000313" key="12">
    <source>
        <dbReference type="Proteomes" id="UP000655830"/>
    </source>
</evidence>
<dbReference type="InterPro" id="IPR000131">
    <property type="entry name" value="ATP_synth_F1_gsu"/>
</dbReference>
<dbReference type="PRINTS" id="PR00126">
    <property type="entry name" value="ATPASEGAMMA"/>
</dbReference>
<keyword evidence="7 10" id="KW-0472">Membrane</keyword>
<comment type="similarity">
    <text evidence="3 10">Belongs to the ATPase gamma chain family.</text>
</comment>
<evidence type="ECO:0000256" key="4">
    <source>
        <dbReference type="ARBA" id="ARBA00022448"/>
    </source>
</evidence>
<evidence type="ECO:0000256" key="10">
    <source>
        <dbReference type="HAMAP-Rule" id="MF_00815"/>
    </source>
</evidence>
<evidence type="ECO:0000256" key="6">
    <source>
        <dbReference type="ARBA" id="ARBA00023065"/>
    </source>
</evidence>
<dbReference type="PROSITE" id="PS00153">
    <property type="entry name" value="ATPASE_GAMMA"/>
    <property type="match status" value="1"/>
</dbReference>
<dbReference type="GO" id="GO:0045259">
    <property type="term" value="C:proton-transporting ATP synthase complex"/>
    <property type="evidence" value="ECO:0007669"/>
    <property type="project" value="UniProtKB-KW"/>
</dbReference>
<dbReference type="GO" id="GO:0005886">
    <property type="term" value="C:plasma membrane"/>
    <property type="evidence" value="ECO:0007669"/>
    <property type="project" value="UniProtKB-SubCell"/>
</dbReference>
<dbReference type="NCBIfam" id="TIGR01146">
    <property type="entry name" value="ATPsyn_F1gamma"/>
    <property type="match status" value="1"/>
</dbReference>
<organism evidence="11 12">
    <name type="scientific">Zhenhengia yiwuensis</name>
    <dbReference type="NCBI Taxonomy" id="2763666"/>
    <lineage>
        <taxon>Bacteria</taxon>
        <taxon>Bacillati</taxon>
        <taxon>Bacillota</taxon>
        <taxon>Clostridia</taxon>
        <taxon>Lachnospirales</taxon>
        <taxon>Lachnospiraceae</taxon>
        <taxon>Zhenhengia</taxon>
    </lineage>
</organism>
<keyword evidence="5 10" id="KW-0375">Hydrogen ion transport</keyword>
<evidence type="ECO:0000256" key="7">
    <source>
        <dbReference type="ARBA" id="ARBA00023136"/>
    </source>
</evidence>
<dbReference type="CDD" id="cd12151">
    <property type="entry name" value="F1-ATPase_gamma"/>
    <property type="match status" value="1"/>
</dbReference>
<comment type="caution">
    <text evidence="11">The sequence shown here is derived from an EMBL/GenBank/DDBJ whole genome shotgun (WGS) entry which is preliminary data.</text>
</comment>
<evidence type="ECO:0000256" key="8">
    <source>
        <dbReference type="ARBA" id="ARBA00023196"/>
    </source>
</evidence>
<dbReference type="EMBL" id="JACRSY010000005">
    <property type="protein sequence ID" value="MBC8578691.1"/>
    <property type="molecule type" value="Genomic_DNA"/>
</dbReference>
<keyword evidence="10" id="KW-1003">Cell membrane</keyword>
<dbReference type="Pfam" id="PF00231">
    <property type="entry name" value="ATP-synt"/>
    <property type="match status" value="1"/>
</dbReference>
<dbReference type="RefSeq" id="WP_177670636.1">
    <property type="nucleotide sequence ID" value="NZ_JACRSY010000005.1"/>
</dbReference>
<evidence type="ECO:0000256" key="3">
    <source>
        <dbReference type="ARBA" id="ARBA00007681"/>
    </source>
</evidence>
<evidence type="ECO:0000313" key="11">
    <source>
        <dbReference type="EMBL" id="MBC8578691.1"/>
    </source>
</evidence>
<comment type="subunit">
    <text evidence="10">F-type ATPases have 2 components, CF(1) - the catalytic core - and CF(0) - the membrane proton channel. CF(1) has five subunits: alpha(3), beta(3), gamma(1), delta(1), epsilon(1). CF(0) has three main subunits: a, b and c.</text>
</comment>
<keyword evidence="8 10" id="KW-0139">CF(1)</keyword>
<dbReference type="InterPro" id="IPR035968">
    <property type="entry name" value="ATP_synth_F1_ATPase_gsu"/>
</dbReference>